<dbReference type="EMBL" id="NJCX01000028">
    <property type="protein sequence ID" value="PHM70003.1"/>
    <property type="molecule type" value="Genomic_DNA"/>
</dbReference>
<dbReference type="OrthoDB" id="8967341at2"/>
<comment type="caution">
    <text evidence="1">The sequence shown here is derived from an EMBL/GenBank/DDBJ whole genome shotgun (WGS) entry which is preliminary data.</text>
</comment>
<dbReference type="AlphaFoldDB" id="A0A2D0L2S9"/>
<keyword evidence="2" id="KW-1185">Reference proteome</keyword>
<dbReference type="Proteomes" id="UP000221101">
    <property type="component" value="Unassembled WGS sequence"/>
</dbReference>
<name>A0A2D0L2S9_9GAMM</name>
<dbReference type="RefSeq" id="WP_099143089.1">
    <property type="nucleotide sequence ID" value="NZ_CAWNOR010000062.1"/>
</dbReference>
<evidence type="ECO:0000313" key="1">
    <source>
        <dbReference type="EMBL" id="PHM70003.1"/>
    </source>
</evidence>
<protein>
    <submittedName>
        <fullName evidence="1">Uncharacterized protein</fullName>
    </submittedName>
</protein>
<evidence type="ECO:0000313" key="2">
    <source>
        <dbReference type="Proteomes" id="UP000221101"/>
    </source>
</evidence>
<organism evidence="1 2">
    <name type="scientific">Xenorhabdus kozodoii</name>
    <dbReference type="NCBI Taxonomy" id="351676"/>
    <lineage>
        <taxon>Bacteria</taxon>
        <taxon>Pseudomonadati</taxon>
        <taxon>Pseudomonadota</taxon>
        <taxon>Gammaproteobacteria</taxon>
        <taxon>Enterobacterales</taxon>
        <taxon>Morganellaceae</taxon>
        <taxon>Xenorhabdus</taxon>
    </lineage>
</organism>
<sequence length="197" mass="22297">MGEVHNYLPHLTVNQLLIHNLMTAKAPCFALGYVEDRKEKRGFIAIRPEIPIPNHITQQGMNFGHSVLGTSQYKVLHFGFKFYGNATYHGLVPAGNPIIQAVISTMLDTQDYFFFAINPDQTVTAFRSQFEVSNLAGLRANQILLGDDSCSLEQYESAVELFTKKPDPPGTVMTWVCRNNWDYLDLKKYPLDLNPRS</sequence>
<reference evidence="1 2" key="1">
    <citation type="journal article" date="2017" name="Nat. Microbiol.">
        <title>Natural product diversity associated with the nematode symbionts Photorhabdus and Xenorhabdus.</title>
        <authorList>
            <person name="Tobias N.J."/>
            <person name="Wolff H."/>
            <person name="Djahanschiri B."/>
            <person name="Grundmann F."/>
            <person name="Kronenwerth M."/>
            <person name="Shi Y.M."/>
            <person name="Simonyi S."/>
            <person name="Grun P."/>
            <person name="Shapiro-Ilan D."/>
            <person name="Pidot S.J."/>
            <person name="Stinear T.P."/>
            <person name="Ebersberger I."/>
            <person name="Bode H.B."/>
        </authorList>
    </citation>
    <scope>NUCLEOTIDE SEQUENCE [LARGE SCALE GENOMIC DNA]</scope>
    <source>
        <strain evidence="1 2">DSM 17907</strain>
    </source>
</reference>
<gene>
    <name evidence="1" type="ORF">Xkoz_03269</name>
</gene>
<proteinExistence type="predicted"/>
<accession>A0A2D0L2S9</accession>